<dbReference type="GO" id="GO:0004364">
    <property type="term" value="F:glutathione transferase activity"/>
    <property type="evidence" value="ECO:0007669"/>
    <property type="project" value="UniProtKB-EC"/>
</dbReference>
<dbReference type="EC" id="2.5.1.18" evidence="1"/>
<evidence type="ECO:0000313" key="1">
    <source>
        <dbReference type="EMBL" id="EGK61295.1"/>
    </source>
</evidence>
<dbReference type="EMBL" id="AFHQ01000021">
    <property type="protein sequence ID" value="EGK61295.1"/>
    <property type="molecule type" value="Genomic_DNA"/>
</dbReference>
<protein>
    <submittedName>
        <fullName evidence="1">Glutathione S-transferase</fullName>
        <ecNumber evidence="1">2.5.1.18</ecNumber>
    </submittedName>
</protein>
<comment type="caution">
    <text evidence="1">The sequence shown here is derived from an EMBL/GenBank/DDBJ whole genome shotgun (WGS) entry which is preliminary data.</text>
</comment>
<keyword evidence="1" id="KW-0808">Transferase</keyword>
<feature type="non-terminal residue" evidence="1">
    <location>
        <position position="1"/>
    </location>
</feature>
<organism evidence="1 2">
    <name type="scientific">Centipeda periodontii DSM 2778</name>
    <dbReference type="NCBI Taxonomy" id="888060"/>
    <lineage>
        <taxon>Bacteria</taxon>
        <taxon>Bacillati</taxon>
        <taxon>Bacillota</taxon>
        <taxon>Negativicutes</taxon>
        <taxon>Selenomonadales</taxon>
        <taxon>Selenomonadaceae</taxon>
        <taxon>Centipeda</taxon>
    </lineage>
</organism>
<proteinExistence type="predicted"/>
<dbReference type="AlphaFoldDB" id="F5RJY0"/>
<name>F5RJY0_9FIRM</name>
<dbReference type="HOGENOM" id="CLU_3243556_0_0_9"/>
<evidence type="ECO:0000313" key="2">
    <source>
        <dbReference type="Proteomes" id="UP000004067"/>
    </source>
</evidence>
<gene>
    <name evidence="1" type="primary">gst</name>
    <name evidence="1" type="ORF">HMPREF9081_0565</name>
</gene>
<dbReference type="Proteomes" id="UP000004067">
    <property type="component" value="Unassembled WGS sequence"/>
</dbReference>
<accession>F5RJY0</accession>
<dbReference type="STRING" id="888060.HMPREF9081_0565"/>
<keyword evidence="2" id="KW-1185">Reference proteome</keyword>
<sequence length="43" mass="4719">TTRSVVEGALWTIEEGVPCCDSVTARLKSVIIEKSFYKGRECG</sequence>
<reference evidence="1 2" key="1">
    <citation type="submission" date="2011-04" db="EMBL/GenBank/DDBJ databases">
        <authorList>
            <person name="Muzny D."/>
            <person name="Qin X."/>
            <person name="Deng J."/>
            <person name="Jiang H."/>
            <person name="Liu Y."/>
            <person name="Qu J."/>
            <person name="Song X.-Z."/>
            <person name="Zhang L."/>
            <person name="Thornton R."/>
            <person name="Coyle M."/>
            <person name="Francisco L."/>
            <person name="Jackson L."/>
            <person name="Javaid M."/>
            <person name="Korchina V."/>
            <person name="Kovar C."/>
            <person name="Mata R."/>
            <person name="Mathew T."/>
            <person name="Ngo R."/>
            <person name="Nguyen L."/>
            <person name="Nguyen N."/>
            <person name="Okwuonu G."/>
            <person name="Ongeri F."/>
            <person name="Pham C."/>
            <person name="Simmons D."/>
            <person name="Wilczek-Boney K."/>
            <person name="Hale W."/>
            <person name="Jakkamsetti A."/>
            <person name="Pham P."/>
            <person name="Ruth R."/>
            <person name="San Lucas F."/>
            <person name="Warren J."/>
            <person name="Zhang J."/>
            <person name="Zhao Z."/>
            <person name="Zhou C."/>
            <person name="Zhu D."/>
            <person name="Lee S."/>
            <person name="Bess C."/>
            <person name="Blankenburg K."/>
            <person name="Forbes L."/>
            <person name="Fu Q."/>
            <person name="Gubbala S."/>
            <person name="Hirani K."/>
            <person name="Jayaseelan J.C."/>
            <person name="Lara F."/>
            <person name="Munidasa M."/>
            <person name="Palculict T."/>
            <person name="Patil S."/>
            <person name="Pu L.-L."/>
            <person name="Saada N."/>
            <person name="Tang L."/>
            <person name="Weissenberger G."/>
            <person name="Zhu Y."/>
            <person name="Hemphill L."/>
            <person name="Shang Y."/>
            <person name="Youmans B."/>
            <person name="Ayvaz T."/>
            <person name="Ross M."/>
            <person name="Santibanez J."/>
            <person name="Aqrawi P."/>
            <person name="Gross S."/>
            <person name="Joshi V."/>
            <person name="Fowler G."/>
            <person name="Nazareth L."/>
            <person name="Reid J."/>
            <person name="Worley K."/>
            <person name="Petrosino J."/>
            <person name="Highlander S."/>
            <person name="Gibbs R."/>
        </authorList>
    </citation>
    <scope>NUCLEOTIDE SEQUENCE [LARGE SCALE GENOMIC DNA]</scope>
    <source>
        <strain evidence="1 2">DSM 2778</strain>
    </source>
</reference>